<gene>
    <name evidence="1" type="ORF">PJ311_06995</name>
</gene>
<comment type="caution">
    <text evidence="1">The sequence shown here is derived from an EMBL/GenBank/DDBJ whole genome shotgun (WGS) entry which is preliminary data.</text>
</comment>
<dbReference type="Pfam" id="PF13646">
    <property type="entry name" value="HEAT_2"/>
    <property type="match status" value="1"/>
</dbReference>
<sequence>MESNEKLSQSVKNLVHKNEVTIVKAIGELKESGQPAIPILIEALKEEGSLRNIAAAVLGEFGPEASEAAPTLAALLKSESEDTRMAAALSLMRIGDGSLPSLLDVARNTEGPPCFWASWAISWIEPSKIDRHMYECLKDVQENSSEMVAPFAAEEAIGKIIAMQLKNK</sequence>
<reference evidence="1 2" key="1">
    <citation type="submission" date="2023-01" db="EMBL/GenBank/DDBJ databases">
        <title>Bacillus changyiensis sp. nov., isolated from a coastal deposit.</title>
        <authorList>
            <person name="Xiao G."/>
            <person name="Lai Q."/>
            <person name="Hu Z."/>
            <person name="Shao Z."/>
        </authorList>
    </citation>
    <scope>NUCLEOTIDE SEQUENCE [LARGE SCALE GENOMIC DNA]</scope>
    <source>
        <strain evidence="1 2">CLL-7-23</strain>
    </source>
</reference>
<dbReference type="InterPro" id="IPR016024">
    <property type="entry name" value="ARM-type_fold"/>
</dbReference>
<dbReference type="EMBL" id="JAQKAB010000004">
    <property type="protein sequence ID" value="MDA7026363.1"/>
    <property type="molecule type" value="Genomic_DNA"/>
</dbReference>
<evidence type="ECO:0000313" key="1">
    <source>
        <dbReference type="EMBL" id="MDA7026363.1"/>
    </source>
</evidence>
<dbReference type="RefSeq" id="WP_271340221.1">
    <property type="nucleotide sequence ID" value="NZ_JAQKAB010000004.1"/>
</dbReference>
<dbReference type="Gene3D" id="1.25.10.10">
    <property type="entry name" value="Leucine-rich Repeat Variant"/>
    <property type="match status" value="1"/>
</dbReference>
<dbReference type="InterPro" id="IPR011989">
    <property type="entry name" value="ARM-like"/>
</dbReference>
<protein>
    <submittedName>
        <fullName evidence="1">HEAT repeat domain-containing protein</fullName>
    </submittedName>
</protein>
<dbReference type="SUPFAM" id="SSF48371">
    <property type="entry name" value="ARM repeat"/>
    <property type="match status" value="1"/>
</dbReference>
<proteinExistence type="predicted"/>
<dbReference type="Proteomes" id="UP001211894">
    <property type="component" value="Unassembled WGS sequence"/>
</dbReference>
<evidence type="ECO:0000313" key="2">
    <source>
        <dbReference type="Proteomes" id="UP001211894"/>
    </source>
</evidence>
<name>A0ABT4X2G0_9BACI</name>
<organism evidence="1 2">
    <name type="scientific">Bacillus changyiensis</name>
    <dbReference type="NCBI Taxonomy" id="3004103"/>
    <lineage>
        <taxon>Bacteria</taxon>
        <taxon>Bacillati</taxon>
        <taxon>Bacillota</taxon>
        <taxon>Bacilli</taxon>
        <taxon>Bacillales</taxon>
        <taxon>Bacillaceae</taxon>
        <taxon>Bacillus</taxon>
    </lineage>
</organism>
<accession>A0ABT4X2G0</accession>
<keyword evidence="2" id="KW-1185">Reference proteome</keyword>